<dbReference type="InterPro" id="IPR036942">
    <property type="entry name" value="Beta-barrel_TonB_sf"/>
</dbReference>
<dbReference type="eggNOG" id="COG1629">
    <property type="taxonomic scope" value="Bacteria"/>
</dbReference>
<dbReference type="Gene3D" id="2.60.40.1120">
    <property type="entry name" value="Carboxypeptidase-like, regulatory domain"/>
    <property type="match status" value="1"/>
</dbReference>
<dbReference type="Proteomes" id="UP000006844">
    <property type="component" value="Chromosome"/>
</dbReference>
<dbReference type="Pfam" id="PF13620">
    <property type="entry name" value="CarboxypepD_reg"/>
    <property type="match status" value="1"/>
</dbReference>
<feature type="region of interest" description="Disordered" evidence="7">
    <location>
        <begin position="1033"/>
        <end position="1055"/>
    </location>
</feature>
<keyword evidence="4" id="KW-0812">Transmembrane</keyword>
<comment type="subcellular location">
    <subcellularLocation>
        <location evidence="1">Cell outer membrane</location>
        <topology evidence="1">Multi-pass membrane protein</topology>
    </subcellularLocation>
</comment>
<feature type="domain" description="TonB-dependent transporter Oar-like beta-barrel" evidence="9">
    <location>
        <begin position="248"/>
        <end position="1150"/>
    </location>
</feature>
<evidence type="ECO:0000259" key="9">
    <source>
        <dbReference type="Pfam" id="PF25183"/>
    </source>
</evidence>
<dbReference type="InterPro" id="IPR057601">
    <property type="entry name" value="Oar-like_b-barrel"/>
</dbReference>
<keyword evidence="8" id="KW-0732">Signal</keyword>
<feature type="compositionally biased region" description="Low complexity" evidence="7">
    <location>
        <begin position="171"/>
        <end position="181"/>
    </location>
</feature>
<dbReference type="InterPro" id="IPR039426">
    <property type="entry name" value="TonB-dep_rcpt-like"/>
</dbReference>
<keyword evidence="2" id="KW-0813">Transport</keyword>
<accession>E8V2H0</accession>
<dbReference type="SUPFAM" id="SSF49464">
    <property type="entry name" value="Carboxypeptidase regulatory domain-like"/>
    <property type="match status" value="1"/>
</dbReference>
<feature type="region of interest" description="Disordered" evidence="7">
    <location>
        <begin position="171"/>
        <end position="195"/>
    </location>
</feature>
<feature type="signal peptide" evidence="8">
    <location>
        <begin position="1"/>
        <end position="25"/>
    </location>
</feature>
<feature type="chain" id="PRO_5003232980" evidence="8">
    <location>
        <begin position="26"/>
        <end position="1157"/>
    </location>
</feature>
<protein>
    <submittedName>
        <fullName evidence="10">Cna B domain protein</fullName>
    </submittedName>
</protein>
<gene>
    <name evidence="10" type="ordered locus">AciPR4_1567</name>
</gene>
<keyword evidence="3" id="KW-1134">Transmembrane beta strand</keyword>
<keyword evidence="5" id="KW-0472">Membrane</keyword>
<evidence type="ECO:0000313" key="10">
    <source>
        <dbReference type="EMBL" id="ADV82388.1"/>
    </source>
</evidence>
<reference evidence="10 11" key="1">
    <citation type="journal article" date="2012" name="Stand. Genomic Sci.">
        <title>Complete genome sequence of Terriglobus saanensis type strain SP1PR4(T), an Acidobacteria from tundra soil.</title>
        <authorList>
            <person name="Rawat S.R."/>
            <person name="Mannisto M.K."/>
            <person name="Starovoytov V."/>
            <person name="Goodwin L."/>
            <person name="Nolan M."/>
            <person name="Hauser L."/>
            <person name="Land M."/>
            <person name="Davenport K.W."/>
            <person name="Woyke T."/>
            <person name="Haggblom M.M."/>
        </authorList>
    </citation>
    <scope>NUCLEOTIDE SEQUENCE</scope>
    <source>
        <strain evidence="11">ATCC BAA-1853 / DSM 23119 / SP1PR4</strain>
    </source>
</reference>
<sequence length="1157" mass="124609">MRFAKVFALATFAICFFFMTAPLYAAITGIVSGTVTDASGAAIPKVSVVVRNEATGVTFTGQTDNKGFYSFNALDVGSYTITTTMSGFETGKVTGVKVDANSNIKNDISLKVGSVDVIEQVTSNPVQVETQNTQLGEVIESEKIVAVPLNGRSYTDLLALQPGVSPYKATAEGTGASTSGGLNPGNQSVNGGREASNGFMINGGNVNDGLENGAAIIPVLDSISEFRIITSNFDAEYGNYSGGQVNVVTKSGTNQIHGEAFEFFRNTSLNATNYFTTSTTPKPQFNQNIFGGIFGAPIRKDRAFFFGDFQATKQTKGSPINVTVPTAANLAGDLSNRAGDFDAAYAESGVSVAGVGWANVLSSRLGYAVAQNEPYYFKGCADTSQCVFPNAIIPKAAFSPAAVGLSKYIPAPNNVTSTSNYSSALSSKTTDYKGAGRVDLNTRFGQFFGYYFLDDDTVVDPYTDSSLPGFGGTTGGRAQMGNLGLTTIFKNNTVNSFRFTYTRNAINLGNPSQSGTTLSSLGFTTPWGPTGGIDVVNPNLAGVPNISLSNVSFGNPIATNVRVNNTFQWLDNYMIVKGRHTLQFGVNYHYDQINGRNNYAVNGQFDFSAGNETGVDTADFLLGAPNDFVQATQQLLDSRSYYAGGYAQDSWRLLPNFTMNVGIRYEVTTPWYDTQNKLETIVPGQQSIVFPGAPKGWVFPGDPGVPRTLAPIKWNKFAPRFGFAYVPPFWNGKTSVRGGYGLFYTSFQDQSGFVEIGDAPYGLFWESPVPVMLEKPYVNRATQTVQAQKFPFVFPPTNVSASNPDNNVPWASYLPLSSSFAVATTNTVPYNQNYFIGIQQDLGRSTVMTMNYVGNVGRHLANAVEANPGDPALCLSLQGAALADGETDCGPNLETQPYTRANGSIVEGTRPTLGLAFGSNPYLKTSAKANYNSLQTSLKHTSAVWDVLFAYTFSRSFDNSSSQTQSTYVYRPQADYGLSSFDVTHNFVASYNVRLPFDRLVNNHFAKAVTGGWAISGITRFASGLPVSLSENDDHSLTGTGADRPNYTGAPLAGDHNPRNRNAYFNIDAFPLEAVGEFGSSHRRFFHGPGINNTDLAILRDIRLHEANVVQLRIEAFNAFNHAQFDNPSGSRTSGNFGQVTSAEEARVFQVAAKYRF</sequence>
<dbReference type="AlphaFoldDB" id="E8V2H0"/>
<dbReference type="GO" id="GO:0015344">
    <property type="term" value="F:siderophore uptake transmembrane transporter activity"/>
    <property type="evidence" value="ECO:0007669"/>
    <property type="project" value="TreeGrafter"/>
</dbReference>
<dbReference type="InterPro" id="IPR008969">
    <property type="entry name" value="CarboxyPept-like_regulatory"/>
</dbReference>
<name>E8V2H0_TERSS</name>
<proteinExistence type="predicted"/>
<dbReference type="GO" id="GO:0009279">
    <property type="term" value="C:cell outer membrane"/>
    <property type="evidence" value="ECO:0007669"/>
    <property type="project" value="UniProtKB-SubCell"/>
</dbReference>
<dbReference type="RefSeq" id="WP_013568121.1">
    <property type="nucleotide sequence ID" value="NC_014963.1"/>
</dbReference>
<dbReference type="STRING" id="401053.AciPR4_1567"/>
<dbReference type="GO" id="GO:0044718">
    <property type="term" value="P:siderophore transmembrane transport"/>
    <property type="evidence" value="ECO:0007669"/>
    <property type="project" value="TreeGrafter"/>
</dbReference>
<evidence type="ECO:0000256" key="1">
    <source>
        <dbReference type="ARBA" id="ARBA00004571"/>
    </source>
</evidence>
<keyword evidence="11" id="KW-1185">Reference proteome</keyword>
<dbReference type="Gene3D" id="2.40.170.20">
    <property type="entry name" value="TonB-dependent receptor, beta-barrel domain"/>
    <property type="match status" value="1"/>
</dbReference>
<dbReference type="Pfam" id="PF25183">
    <property type="entry name" value="OMP_b-brl_4"/>
    <property type="match status" value="1"/>
</dbReference>
<dbReference type="SUPFAM" id="SSF56935">
    <property type="entry name" value="Porins"/>
    <property type="match status" value="1"/>
</dbReference>
<evidence type="ECO:0000313" key="11">
    <source>
        <dbReference type="Proteomes" id="UP000006844"/>
    </source>
</evidence>
<keyword evidence="6" id="KW-0998">Cell outer membrane</keyword>
<dbReference type="EMBL" id="CP002467">
    <property type="protein sequence ID" value="ADV82388.1"/>
    <property type="molecule type" value="Genomic_DNA"/>
</dbReference>
<evidence type="ECO:0000256" key="8">
    <source>
        <dbReference type="SAM" id="SignalP"/>
    </source>
</evidence>
<dbReference type="PANTHER" id="PTHR30069">
    <property type="entry name" value="TONB-DEPENDENT OUTER MEMBRANE RECEPTOR"/>
    <property type="match status" value="1"/>
</dbReference>
<dbReference type="KEGG" id="tsa:AciPR4_1567"/>
<evidence type="ECO:0000256" key="6">
    <source>
        <dbReference type="ARBA" id="ARBA00023237"/>
    </source>
</evidence>
<evidence type="ECO:0000256" key="5">
    <source>
        <dbReference type="ARBA" id="ARBA00023136"/>
    </source>
</evidence>
<evidence type="ECO:0000256" key="3">
    <source>
        <dbReference type="ARBA" id="ARBA00022452"/>
    </source>
</evidence>
<evidence type="ECO:0000256" key="7">
    <source>
        <dbReference type="SAM" id="MobiDB-lite"/>
    </source>
</evidence>
<dbReference type="PANTHER" id="PTHR30069:SF46">
    <property type="entry name" value="OAR PROTEIN"/>
    <property type="match status" value="1"/>
</dbReference>
<organism evidence="10 11">
    <name type="scientific">Terriglobus saanensis (strain ATCC BAA-1853 / DSM 23119 / SP1PR4)</name>
    <dbReference type="NCBI Taxonomy" id="401053"/>
    <lineage>
        <taxon>Bacteria</taxon>
        <taxon>Pseudomonadati</taxon>
        <taxon>Acidobacteriota</taxon>
        <taxon>Terriglobia</taxon>
        <taxon>Terriglobales</taxon>
        <taxon>Acidobacteriaceae</taxon>
        <taxon>Terriglobus</taxon>
    </lineage>
</organism>
<dbReference type="OrthoDB" id="97893at2"/>
<evidence type="ECO:0000256" key="4">
    <source>
        <dbReference type="ARBA" id="ARBA00022692"/>
    </source>
</evidence>
<dbReference type="HOGENOM" id="CLU_006298_0_0_0"/>
<evidence type="ECO:0000256" key="2">
    <source>
        <dbReference type="ARBA" id="ARBA00022448"/>
    </source>
</evidence>